<evidence type="ECO:0000256" key="1">
    <source>
        <dbReference type="SAM" id="Phobius"/>
    </source>
</evidence>
<evidence type="ECO:0000313" key="3">
    <source>
        <dbReference type="Proteomes" id="UP001469553"/>
    </source>
</evidence>
<keyword evidence="3" id="KW-1185">Reference proteome</keyword>
<protein>
    <submittedName>
        <fullName evidence="2">Uncharacterized protein</fullName>
    </submittedName>
</protein>
<reference evidence="2 3" key="1">
    <citation type="submission" date="2021-06" db="EMBL/GenBank/DDBJ databases">
        <authorList>
            <person name="Palmer J.M."/>
        </authorList>
    </citation>
    <scope>NUCLEOTIDE SEQUENCE [LARGE SCALE GENOMIC DNA]</scope>
    <source>
        <strain evidence="2 3">AS_MEX2019</strain>
        <tissue evidence="2">Muscle</tissue>
    </source>
</reference>
<keyword evidence="1" id="KW-0472">Membrane</keyword>
<keyword evidence="1" id="KW-0812">Transmembrane</keyword>
<sequence>MIRSATVVLNMIVVALGFYQLFPALSTQKPSHFSSSHSQSVNSSLFTSHVVPTQPWSDLLRSRDQNSRYQYKKNCNGNVCIARQVESSRAKLSQWKKGTTPFGGFLATSQ</sequence>
<dbReference type="Proteomes" id="UP001469553">
    <property type="component" value="Unassembled WGS sequence"/>
</dbReference>
<gene>
    <name evidence="2" type="ORF">AMECASPLE_036990</name>
</gene>
<keyword evidence="1" id="KW-1133">Transmembrane helix</keyword>
<comment type="caution">
    <text evidence="2">The sequence shown here is derived from an EMBL/GenBank/DDBJ whole genome shotgun (WGS) entry which is preliminary data.</text>
</comment>
<organism evidence="2 3">
    <name type="scientific">Ameca splendens</name>
    <dbReference type="NCBI Taxonomy" id="208324"/>
    <lineage>
        <taxon>Eukaryota</taxon>
        <taxon>Metazoa</taxon>
        <taxon>Chordata</taxon>
        <taxon>Craniata</taxon>
        <taxon>Vertebrata</taxon>
        <taxon>Euteleostomi</taxon>
        <taxon>Actinopterygii</taxon>
        <taxon>Neopterygii</taxon>
        <taxon>Teleostei</taxon>
        <taxon>Neoteleostei</taxon>
        <taxon>Acanthomorphata</taxon>
        <taxon>Ovalentaria</taxon>
        <taxon>Atherinomorphae</taxon>
        <taxon>Cyprinodontiformes</taxon>
        <taxon>Goodeidae</taxon>
        <taxon>Ameca</taxon>
    </lineage>
</organism>
<evidence type="ECO:0000313" key="2">
    <source>
        <dbReference type="EMBL" id="MEQ2305358.1"/>
    </source>
</evidence>
<proteinExistence type="predicted"/>
<name>A0ABV0ZJ06_9TELE</name>
<accession>A0ABV0ZJ06</accession>
<dbReference type="EMBL" id="JAHRIP010062494">
    <property type="protein sequence ID" value="MEQ2305358.1"/>
    <property type="molecule type" value="Genomic_DNA"/>
</dbReference>
<feature type="transmembrane region" description="Helical" evidence="1">
    <location>
        <begin position="7"/>
        <end position="25"/>
    </location>
</feature>